<reference evidence="1 2" key="1">
    <citation type="submission" date="2018-05" db="EMBL/GenBank/DDBJ databases">
        <title>Complete genome sequence of Megasphaera sp. AJH120T, isolated from the ceca of a chicken.</title>
        <authorList>
            <person name="Maki J."/>
            <person name="Looft T."/>
        </authorList>
    </citation>
    <scope>NUCLEOTIDE SEQUENCE [LARGE SCALE GENOMIC DNA]</scope>
    <source>
        <strain evidence="1 2">AJH120</strain>
    </source>
</reference>
<sequence length="209" mass="24829">MAAQTVSREYYKNRRSLSERFAEMDEKIKVPSFRQSTGKANEVNYWVFDYPPEQELEVRSHIEWLKKHNRKGFDDYELIIYDLYDIIIDRLTEKGFIEKTKKLESRGGIQRVVTAIQRMLRITDKDNYLVHYMEEHTPENAVVLITGIGKCYPILEAPEVFNKVLYNLPQKFAATPVILFYPGTYTEQELVVFNEFVEDSYYRAFRIAR</sequence>
<accession>A0A346B018</accession>
<proteinExistence type="predicted"/>
<protein>
    <submittedName>
        <fullName evidence="1">DUF1788 domain-containing protein</fullName>
    </submittedName>
</protein>
<organism evidence="1 2">
    <name type="scientific">Megasphaera stantonii</name>
    <dbReference type="NCBI Taxonomy" id="2144175"/>
    <lineage>
        <taxon>Bacteria</taxon>
        <taxon>Bacillati</taxon>
        <taxon>Bacillota</taxon>
        <taxon>Negativicutes</taxon>
        <taxon>Veillonellales</taxon>
        <taxon>Veillonellaceae</taxon>
        <taxon>Megasphaera</taxon>
    </lineage>
</organism>
<evidence type="ECO:0000313" key="1">
    <source>
        <dbReference type="EMBL" id="AXL21461.1"/>
    </source>
</evidence>
<keyword evidence="2" id="KW-1185">Reference proteome</keyword>
<gene>
    <name evidence="1" type="ORF">DKB62_07725</name>
</gene>
<name>A0A346B018_9FIRM</name>
<dbReference type="Proteomes" id="UP000254337">
    <property type="component" value="Chromosome"/>
</dbReference>
<dbReference type="EMBL" id="CP029462">
    <property type="protein sequence ID" value="AXL21461.1"/>
    <property type="molecule type" value="Genomic_DNA"/>
</dbReference>
<dbReference type="Pfam" id="PF08747">
    <property type="entry name" value="BrxB"/>
    <property type="match status" value="1"/>
</dbReference>
<dbReference type="KEGG" id="meg:DKB62_07725"/>
<dbReference type="AlphaFoldDB" id="A0A346B018"/>
<dbReference type="InterPro" id="IPR014858">
    <property type="entry name" value="BrxB"/>
</dbReference>
<dbReference type="OrthoDB" id="1093513at2"/>
<evidence type="ECO:0000313" key="2">
    <source>
        <dbReference type="Proteomes" id="UP000254337"/>
    </source>
</evidence>
<dbReference type="RefSeq" id="WP_107195317.1">
    <property type="nucleotide sequence ID" value="NZ_CP029462.1"/>
</dbReference>